<sequence>MAKRISVRELLFVVSIFAVLMAFVSSASRFVQSFRQRTISVELFKWRYEAVVHGINATIIDAPVLSWDDTQIPAFDDSYGMIIDCPLGRFKCSRGRWYPLIPSHELWNGDFEERLARSRLKDLLVSEADAGELPKDRWCCPEVAVEYDWEDTRYELHIPVNELFNLNLPDLHQSWEISDGTLKGGGGEWHLIHGKVL</sequence>
<comment type="caution">
    <text evidence="1">The sequence shown here is derived from an EMBL/GenBank/DDBJ whole genome shotgun (WGS) entry which is preliminary data.</text>
</comment>
<evidence type="ECO:0000313" key="1">
    <source>
        <dbReference type="EMBL" id="TWT68229.1"/>
    </source>
</evidence>
<dbReference type="RefSeq" id="WP_165701186.1">
    <property type="nucleotide sequence ID" value="NZ_CP036319.1"/>
</dbReference>
<organism evidence="1 2">
    <name type="scientific">Crateriforma conspicua</name>
    <dbReference type="NCBI Taxonomy" id="2527996"/>
    <lineage>
        <taxon>Bacteria</taxon>
        <taxon>Pseudomonadati</taxon>
        <taxon>Planctomycetota</taxon>
        <taxon>Planctomycetia</taxon>
        <taxon>Planctomycetales</taxon>
        <taxon>Planctomycetaceae</taxon>
        <taxon>Crateriforma</taxon>
    </lineage>
</organism>
<reference evidence="1 2" key="1">
    <citation type="submission" date="2019-02" db="EMBL/GenBank/DDBJ databases">
        <title>Deep-cultivation of Planctomycetes and their phenomic and genomic characterization uncovers novel biology.</title>
        <authorList>
            <person name="Wiegand S."/>
            <person name="Jogler M."/>
            <person name="Boedeker C."/>
            <person name="Pinto D."/>
            <person name="Vollmers J."/>
            <person name="Rivas-Marin E."/>
            <person name="Kohn T."/>
            <person name="Peeters S.H."/>
            <person name="Heuer A."/>
            <person name="Rast P."/>
            <person name="Oberbeckmann S."/>
            <person name="Bunk B."/>
            <person name="Jeske O."/>
            <person name="Meyerdierks A."/>
            <person name="Storesund J.E."/>
            <person name="Kallscheuer N."/>
            <person name="Luecker S."/>
            <person name="Lage O.M."/>
            <person name="Pohl T."/>
            <person name="Merkel B.J."/>
            <person name="Hornburger P."/>
            <person name="Mueller R.-W."/>
            <person name="Bruemmer F."/>
            <person name="Labrenz M."/>
            <person name="Spormann A.M."/>
            <person name="Op Den Camp H."/>
            <person name="Overmann J."/>
            <person name="Amann R."/>
            <person name="Jetten M.S.M."/>
            <person name="Mascher T."/>
            <person name="Medema M.H."/>
            <person name="Devos D.P."/>
            <person name="Kaster A.-K."/>
            <person name="Ovreas L."/>
            <person name="Rohde M."/>
            <person name="Galperin M.Y."/>
            <person name="Jogler C."/>
        </authorList>
    </citation>
    <scope>NUCLEOTIDE SEQUENCE [LARGE SCALE GENOMIC DNA]</scope>
    <source>
        <strain evidence="1 2">Pan14r</strain>
    </source>
</reference>
<dbReference type="AlphaFoldDB" id="A0A5C5Y075"/>
<accession>A0A5C5Y075</accession>
<keyword evidence="2" id="KW-1185">Reference proteome</keyword>
<name>A0A5C5Y075_9PLAN</name>
<dbReference type="Proteomes" id="UP000317238">
    <property type="component" value="Unassembled WGS sequence"/>
</dbReference>
<proteinExistence type="predicted"/>
<protein>
    <submittedName>
        <fullName evidence="1">Uncharacterized protein</fullName>
    </submittedName>
</protein>
<evidence type="ECO:0000313" key="2">
    <source>
        <dbReference type="Proteomes" id="UP000317238"/>
    </source>
</evidence>
<gene>
    <name evidence="1" type="ORF">Pan14r_04720</name>
</gene>
<dbReference type="EMBL" id="SJPL01000001">
    <property type="protein sequence ID" value="TWT68229.1"/>
    <property type="molecule type" value="Genomic_DNA"/>
</dbReference>